<keyword evidence="5 9" id="KW-0822">Tryptophan biosynthesis</keyword>
<feature type="binding site" evidence="9">
    <location>
        <position position="92"/>
    </location>
    <ligand>
        <name>5-phospho-alpha-D-ribose 1-diphosphate</name>
        <dbReference type="ChEBI" id="CHEBI:58017"/>
    </ligand>
</feature>
<comment type="function">
    <text evidence="9">Catalyzes the transfer of the phosphoribosyl group of 5-phosphorylribose-1-pyrophosphate (PRPP) to anthranilate to yield N-(5'-phosphoribosyl)-anthranilate (PRA).</text>
</comment>
<dbReference type="FunFam" id="3.40.1030.10:FF:000002">
    <property type="entry name" value="Anthranilate phosphoribosyltransferase"/>
    <property type="match status" value="1"/>
</dbReference>
<accession>A0A660C8W4</accession>
<dbReference type="EC" id="2.4.2.18" evidence="9"/>
<keyword evidence="9" id="KW-0479">Metal-binding</keyword>
<dbReference type="Pfam" id="PF00591">
    <property type="entry name" value="Glycos_transf_3"/>
    <property type="match status" value="1"/>
</dbReference>
<evidence type="ECO:0000256" key="5">
    <source>
        <dbReference type="ARBA" id="ARBA00022822"/>
    </source>
</evidence>
<dbReference type="NCBIfam" id="TIGR01245">
    <property type="entry name" value="trpD"/>
    <property type="match status" value="1"/>
</dbReference>
<dbReference type="Pfam" id="PF02885">
    <property type="entry name" value="Glycos_trans_3N"/>
    <property type="match status" value="1"/>
</dbReference>
<feature type="binding site" evidence="9">
    <location>
        <position position="170"/>
    </location>
    <ligand>
        <name>anthranilate</name>
        <dbReference type="ChEBI" id="CHEBI:16567"/>
        <label>2</label>
    </ligand>
</feature>
<dbReference type="EMBL" id="VLJV01000001">
    <property type="protein sequence ID" value="TWH18307.1"/>
    <property type="molecule type" value="Genomic_DNA"/>
</dbReference>
<feature type="binding site" evidence="9">
    <location>
        <position position="229"/>
    </location>
    <ligand>
        <name>Mg(2+)</name>
        <dbReference type="ChEBI" id="CHEBI:18420"/>
        <label>1</label>
    </ligand>
</feature>
<comment type="catalytic activity">
    <reaction evidence="7 9">
        <text>N-(5-phospho-beta-D-ribosyl)anthranilate + diphosphate = 5-phospho-alpha-D-ribose 1-diphosphate + anthranilate</text>
        <dbReference type="Rhea" id="RHEA:11768"/>
        <dbReference type="ChEBI" id="CHEBI:16567"/>
        <dbReference type="ChEBI" id="CHEBI:18277"/>
        <dbReference type="ChEBI" id="CHEBI:33019"/>
        <dbReference type="ChEBI" id="CHEBI:58017"/>
        <dbReference type="EC" id="2.4.2.18"/>
    </reaction>
</comment>
<feature type="binding site" evidence="9">
    <location>
        <position position="229"/>
    </location>
    <ligand>
        <name>Mg(2+)</name>
        <dbReference type="ChEBI" id="CHEBI:18420"/>
        <label>2</label>
    </ligand>
</feature>
<organism evidence="12 13">
    <name type="scientific">Prauserella rugosa</name>
    <dbReference type="NCBI Taxonomy" id="43354"/>
    <lineage>
        <taxon>Bacteria</taxon>
        <taxon>Bacillati</taxon>
        <taxon>Actinomycetota</taxon>
        <taxon>Actinomycetes</taxon>
        <taxon>Pseudonocardiales</taxon>
        <taxon>Pseudonocardiaceae</taxon>
        <taxon>Prauserella</taxon>
    </lineage>
</organism>
<dbReference type="HAMAP" id="MF_00211">
    <property type="entry name" value="TrpD"/>
    <property type="match status" value="1"/>
</dbReference>
<protein>
    <recommendedName>
        <fullName evidence="9">Anthranilate phosphoribosyltransferase</fullName>
        <ecNumber evidence="9">2.4.2.18</ecNumber>
    </recommendedName>
</protein>
<dbReference type="GO" id="GO:0000162">
    <property type="term" value="P:L-tryptophan biosynthetic process"/>
    <property type="evidence" value="ECO:0007669"/>
    <property type="project" value="UniProtKB-UniRule"/>
</dbReference>
<dbReference type="RefSeq" id="WP_030533158.1">
    <property type="nucleotide sequence ID" value="NZ_JOIJ01000012.1"/>
</dbReference>
<feature type="domain" description="Glycosyl transferase family 3 N-terminal" evidence="11">
    <location>
        <begin position="9"/>
        <end position="70"/>
    </location>
</feature>
<evidence type="ECO:0000256" key="3">
    <source>
        <dbReference type="ARBA" id="ARBA00022676"/>
    </source>
</evidence>
<dbReference type="UniPathway" id="UPA00035">
    <property type="reaction ID" value="UER00041"/>
</dbReference>
<feature type="binding site" evidence="9">
    <location>
        <position position="84"/>
    </location>
    <ligand>
        <name>anthranilate</name>
        <dbReference type="ChEBI" id="CHEBI:16567"/>
        <label>1</label>
    </ligand>
</feature>
<comment type="cofactor">
    <cofactor evidence="9">
        <name>Mg(2+)</name>
        <dbReference type="ChEBI" id="CHEBI:18420"/>
    </cofactor>
    <text evidence="9">Binds 2 magnesium ions per monomer.</text>
</comment>
<feature type="binding site" evidence="9">
    <location>
        <begin position="87"/>
        <end position="88"/>
    </location>
    <ligand>
        <name>5-phospho-alpha-D-ribose 1-diphosphate</name>
        <dbReference type="ChEBI" id="CHEBI:58017"/>
    </ligand>
</feature>
<dbReference type="Gene3D" id="3.40.1030.10">
    <property type="entry name" value="Nucleoside phosphorylase/phosphoribosyltransferase catalytic domain"/>
    <property type="match status" value="1"/>
</dbReference>
<feature type="binding site" evidence="9">
    <location>
        <position position="124"/>
    </location>
    <ligand>
        <name>5-phospho-alpha-D-ribose 1-diphosphate</name>
        <dbReference type="ChEBI" id="CHEBI:58017"/>
    </ligand>
</feature>
<feature type="binding site" evidence="9">
    <location>
        <begin position="94"/>
        <end position="97"/>
    </location>
    <ligand>
        <name>5-phospho-alpha-D-ribose 1-diphosphate</name>
        <dbReference type="ChEBI" id="CHEBI:58017"/>
    </ligand>
</feature>
<dbReference type="InterPro" id="IPR005940">
    <property type="entry name" value="Anthranilate_Pribosyl_Tfrase"/>
</dbReference>
<dbReference type="PANTHER" id="PTHR43285">
    <property type="entry name" value="ANTHRANILATE PHOSPHORIBOSYLTRANSFERASE"/>
    <property type="match status" value="1"/>
</dbReference>
<evidence type="ECO:0000256" key="1">
    <source>
        <dbReference type="ARBA" id="ARBA00004907"/>
    </source>
</evidence>
<evidence type="ECO:0000259" key="11">
    <source>
        <dbReference type="Pfam" id="PF02885"/>
    </source>
</evidence>
<evidence type="ECO:0000256" key="8">
    <source>
        <dbReference type="ARBA" id="ARBA00061188"/>
    </source>
</evidence>
<comment type="similarity">
    <text evidence="8">In the C-terminal section; belongs to the anthranilate phosphoribosyltransferase family.</text>
</comment>
<comment type="similarity">
    <text evidence="9">Belongs to the anthranilate phosphoribosyltransferase family.</text>
</comment>
<dbReference type="InterPro" id="IPR036320">
    <property type="entry name" value="Glycosyl_Trfase_fam3_N_dom_sf"/>
</dbReference>
<keyword evidence="4 9" id="KW-0808">Transferase</keyword>
<dbReference type="Proteomes" id="UP000317303">
    <property type="component" value="Unassembled WGS sequence"/>
</dbReference>
<comment type="caution">
    <text evidence="12">The sequence shown here is derived from an EMBL/GenBank/DDBJ whole genome shotgun (WGS) entry which is preliminary data.</text>
</comment>
<keyword evidence="3 9" id="KW-0328">Glycosyltransferase</keyword>
<dbReference type="InterPro" id="IPR000312">
    <property type="entry name" value="Glycosyl_Trfase_fam3"/>
</dbReference>
<evidence type="ECO:0000256" key="2">
    <source>
        <dbReference type="ARBA" id="ARBA00022605"/>
    </source>
</evidence>
<dbReference type="OrthoDB" id="9806430at2"/>
<dbReference type="AlphaFoldDB" id="A0A660C8W4"/>
<dbReference type="PANTHER" id="PTHR43285:SF2">
    <property type="entry name" value="ANTHRANILATE PHOSPHORIBOSYLTRANSFERASE"/>
    <property type="match status" value="1"/>
</dbReference>
<feature type="domain" description="Glycosyl transferase family 3" evidence="10">
    <location>
        <begin position="77"/>
        <end position="336"/>
    </location>
</feature>
<sequence length="353" mass="36702">MTDELTWPSVLGRLIDRADLSETETAWAMDQIMSDAATPSQIGGFAVGLRAKGETPAEIAGMASAMLAHARTLDIDYRAVDIVGTGGDRAGSVNISTMSSLVVAAAGAPVVKHGSRAASSKSGAADVLETMGVAITMSPENVLRCVEQVGIGFCFAPAFHPALKYAGATRRELGVPTTFNMLGPLSNPAQPSASLIGCAYKDKTRVLAEVYAQRGHDVLLVRGDDGLDEITNTTTTTAWVISGGRIHETTIDPRALGLPLSTEADLKGGSPEVNAKVVHELVSGKPGPVRDAVLLNAAGALAAYEGFPRFSADADLTEELRGQLARAAEVIDSGSAAELLQKWISFSATTAND</sequence>
<evidence type="ECO:0000259" key="10">
    <source>
        <dbReference type="Pfam" id="PF00591"/>
    </source>
</evidence>
<name>A0A660C8W4_9PSEU</name>
<evidence type="ECO:0000256" key="7">
    <source>
        <dbReference type="ARBA" id="ARBA00052328"/>
    </source>
</evidence>
<dbReference type="SUPFAM" id="SSF47648">
    <property type="entry name" value="Nucleoside phosphorylase/phosphoribosyltransferase N-terminal domain"/>
    <property type="match status" value="1"/>
</dbReference>
<feature type="binding site" evidence="9">
    <location>
        <position position="96"/>
    </location>
    <ligand>
        <name>Mg(2+)</name>
        <dbReference type="ChEBI" id="CHEBI:18420"/>
        <label>1</label>
    </ligand>
</feature>
<evidence type="ECO:0000256" key="6">
    <source>
        <dbReference type="ARBA" id="ARBA00023141"/>
    </source>
</evidence>
<evidence type="ECO:0000256" key="4">
    <source>
        <dbReference type="ARBA" id="ARBA00022679"/>
    </source>
</evidence>
<keyword evidence="2 9" id="KW-0028">Amino-acid biosynthesis</keyword>
<dbReference type="GO" id="GO:0000287">
    <property type="term" value="F:magnesium ion binding"/>
    <property type="evidence" value="ECO:0007669"/>
    <property type="project" value="UniProtKB-UniRule"/>
</dbReference>
<dbReference type="GO" id="GO:0004048">
    <property type="term" value="F:anthranilate phosphoribosyltransferase activity"/>
    <property type="evidence" value="ECO:0007669"/>
    <property type="project" value="UniProtKB-UniRule"/>
</dbReference>
<evidence type="ECO:0000256" key="9">
    <source>
        <dbReference type="HAMAP-Rule" id="MF_00211"/>
    </source>
</evidence>
<comment type="caution">
    <text evidence="9">Lacks conserved residue(s) required for the propagation of feature annotation.</text>
</comment>
<comment type="subunit">
    <text evidence="9">Homodimer.</text>
</comment>
<proteinExistence type="inferred from homology"/>
<keyword evidence="13" id="KW-1185">Reference proteome</keyword>
<evidence type="ECO:0000313" key="12">
    <source>
        <dbReference type="EMBL" id="TWH18307.1"/>
    </source>
</evidence>
<reference evidence="12 13" key="1">
    <citation type="submission" date="2019-07" db="EMBL/GenBank/DDBJ databases">
        <title>R&amp;d 2014.</title>
        <authorList>
            <person name="Klenk H.-P."/>
        </authorList>
    </citation>
    <scope>NUCLEOTIDE SEQUENCE [LARGE SCALE GENOMIC DNA]</scope>
    <source>
        <strain evidence="12 13">DSM 43194</strain>
    </source>
</reference>
<dbReference type="Gene3D" id="1.20.970.10">
    <property type="entry name" value="Transferase, Pyrimidine Nucleoside Phosphorylase, Chain C"/>
    <property type="match status" value="1"/>
</dbReference>
<keyword evidence="6 9" id="KW-0057">Aromatic amino acid biosynthesis</keyword>
<keyword evidence="9" id="KW-0460">Magnesium</keyword>
<dbReference type="SUPFAM" id="SSF52418">
    <property type="entry name" value="Nucleoside phosphorylase/phosphoribosyltransferase catalytic domain"/>
    <property type="match status" value="1"/>
</dbReference>
<feature type="binding site" evidence="9">
    <location>
        <begin position="112"/>
        <end position="120"/>
    </location>
    <ligand>
        <name>5-phospho-alpha-D-ribose 1-diphosphate</name>
        <dbReference type="ChEBI" id="CHEBI:58017"/>
    </ligand>
</feature>
<comment type="pathway">
    <text evidence="1 9">Amino-acid biosynthesis; L-tryptophan biosynthesis; L-tryptophan from chorismate: step 2/5.</text>
</comment>
<feature type="binding site" evidence="9">
    <location>
        <position position="84"/>
    </location>
    <ligand>
        <name>5-phospho-alpha-D-ribose 1-diphosphate</name>
        <dbReference type="ChEBI" id="CHEBI:58017"/>
    </ligand>
</feature>
<dbReference type="InterPro" id="IPR035902">
    <property type="entry name" value="Nuc_phospho_transferase"/>
</dbReference>
<feature type="binding site" evidence="9">
    <location>
        <position position="228"/>
    </location>
    <ligand>
        <name>Mg(2+)</name>
        <dbReference type="ChEBI" id="CHEBI:18420"/>
        <label>2</label>
    </ligand>
</feature>
<dbReference type="InterPro" id="IPR017459">
    <property type="entry name" value="Glycosyl_Trfase_fam3_N_dom"/>
</dbReference>
<evidence type="ECO:0000313" key="13">
    <source>
        <dbReference type="Proteomes" id="UP000317303"/>
    </source>
</evidence>
<dbReference type="GO" id="GO:0005829">
    <property type="term" value="C:cytosol"/>
    <property type="evidence" value="ECO:0007669"/>
    <property type="project" value="TreeGrafter"/>
</dbReference>
<gene>
    <name evidence="9" type="primary">trpD</name>
    <name evidence="12" type="ORF">JD82_00123</name>
</gene>